<feature type="region of interest" description="Disordered" evidence="2">
    <location>
        <begin position="67"/>
        <end position="195"/>
    </location>
</feature>
<dbReference type="Pfam" id="PF05764">
    <property type="entry name" value="YL1"/>
    <property type="match status" value="1"/>
</dbReference>
<feature type="compositionally biased region" description="Basic and acidic residues" evidence="2">
    <location>
        <begin position="186"/>
        <end position="195"/>
    </location>
</feature>
<feature type="domain" description="Vps72/YL1 C-terminal" evidence="3">
    <location>
        <begin position="617"/>
        <end position="647"/>
    </location>
</feature>
<dbReference type="OrthoDB" id="3942062at2759"/>
<dbReference type="InterPro" id="IPR013272">
    <property type="entry name" value="Vps72/YL1_C"/>
</dbReference>
<reference evidence="4" key="1">
    <citation type="submission" date="2021-07" db="EMBL/GenBank/DDBJ databases">
        <authorList>
            <person name="Durling M."/>
        </authorList>
    </citation>
    <scope>NUCLEOTIDE SEQUENCE</scope>
</reference>
<feature type="region of interest" description="Disordered" evidence="2">
    <location>
        <begin position="1"/>
        <end position="51"/>
    </location>
</feature>
<feature type="compositionally biased region" description="Basic and acidic residues" evidence="2">
    <location>
        <begin position="229"/>
        <end position="243"/>
    </location>
</feature>
<feature type="compositionally biased region" description="Low complexity" evidence="2">
    <location>
        <begin position="708"/>
        <end position="717"/>
    </location>
</feature>
<sequence>MASENADTPMRSEADDTDTSSRSGSDSDSEQEEAPEPEVEWLATSRAKRSTAGNRLHALIQQEEDDELELLFEEAEDDGVFEDNDADDGDVQMDSSSDEDEGPAAGDDMEGERELQKQAKAEQRKKRKLNDGIPKIYKKKVKIDPTASTVASRALTQAPRPKKKSERASWVPTPEDAPTRASARGTTRESKEKLHQQMIEREIMRQKQLKSMERAAALKKANEMPPMTQEDRLREAAKVEKSNAKSLNRWQEMELQREEEQRLRLAALQNRTLEGPVITWWSGMAEWVGDRLKKAGQTLITEKEIKKEIKGKPTNKRKAAEMEDSSNSTIVVDPPSVASVPESQGPSTGSPPTIVSTPDPKDLIDPQLSAVTIPKPISTPSNLPIANLAIEPPRHISPILAPPRQPTPPKEPTPDPPRVSSVLAPPPMHGPYPPPSRPPSSTYASKRTNSRSTSSIIYGTPRVSSVLAPPPMHGPIPPPPIPKGISQFSPYPHPHQHQHQATPPQPHFKLAPPIQPHFDGSTPLPGFGYNFLAPQNLVQVPQPVIVPVPAREAMPAQVSIPVPVRELTPPPPKMMNTAIEYLILNNFDKDAIKDKNIQCRILFDRTFERIPARRKPELCVINIQKKARYRDPATGLPYSDKIAYAKIQELKRNGFFWSKLVGAFVGRGGEAARGVPGRFLREEQGKGKEGEGVGEGVGEVGKEKEKVVGMTTTTTTT</sequence>
<feature type="compositionally biased region" description="Acidic residues" evidence="2">
    <location>
        <begin position="27"/>
        <end position="39"/>
    </location>
</feature>
<dbReference type="Proteomes" id="UP000701801">
    <property type="component" value="Unassembled WGS sequence"/>
</dbReference>
<feature type="region of interest" description="Disordered" evidence="2">
    <location>
        <begin position="682"/>
        <end position="717"/>
    </location>
</feature>
<feature type="compositionally biased region" description="Polar residues" evidence="2">
    <location>
        <begin position="146"/>
        <end position="155"/>
    </location>
</feature>
<feature type="compositionally biased region" description="Polar residues" evidence="2">
    <location>
        <begin position="341"/>
        <end position="356"/>
    </location>
</feature>
<dbReference type="PANTHER" id="PTHR13275">
    <property type="entry name" value="YL-1 PROTEIN TRANSCRIPTION FACTOR-LIKE 1"/>
    <property type="match status" value="1"/>
</dbReference>
<feature type="compositionally biased region" description="Basic and acidic residues" evidence="2">
    <location>
        <begin position="112"/>
        <end position="122"/>
    </location>
</feature>
<name>A0A9N9LFR9_9HELO</name>
<accession>A0A9N9LFR9</accession>
<dbReference type="InterPro" id="IPR046757">
    <property type="entry name" value="YL1_N"/>
</dbReference>
<feature type="compositionally biased region" description="Pro residues" evidence="2">
    <location>
        <begin position="424"/>
        <end position="438"/>
    </location>
</feature>
<dbReference type="Pfam" id="PF08265">
    <property type="entry name" value="YL1_C"/>
    <property type="match status" value="1"/>
</dbReference>
<dbReference type="SMART" id="SM00993">
    <property type="entry name" value="YL1_C"/>
    <property type="match status" value="1"/>
</dbReference>
<proteinExistence type="inferred from homology"/>
<dbReference type="AlphaFoldDB" id="A0A9N9LFR9"/>
<evidence type="ECO:0000259" key="3">
    <source>
        <dbReference type="SMART" id="SM00993"/>
    </source>
</evidence>
<evidence type="ECO:0000256" key="1">
    <source>
        <dbReference type="ARBA" id="ARBA00006832"/>
    </source>
</evidence>
<feature type="compositionally biased region" description="Acidic residues" evidence="2">
    <location>
        <begin position="67"/>
        <end position="111"/>
    </location>
</feature>
<evidence type="ECO:0000313" key="4">
    <source>
        <dbReference type="EMBL" id="CAG8971802.1"/>
    </source>
</evidence>
<feature type="region of interest" description="Disordered" evidence="2">
    <location>
        <begin position="310"/>
        <end position="475"/>
    </location>
</feature>
<gene>
    <name evidence="4" type="ORF">HYALB_00001912</name>
</gene>
<organism evidence="4 5">
    <name type="scientific">Hymenoscyphus albidus</name>
    <dbReference type="NCBI Taxonomy" id="595503"/>
    <lineage>
        <taxon>Eukaryota</taxon>
        <taxon>Fungi</taxon>
        <taxon>Dikarya</taxon>
        <taxon>Ascomycota</taxon>
        <taxon>Pezizomycotina</taxon>
        <taxon>Leotiomycetes</taxon>
        <taxon>Helotiales</taxon>
        <taxon>Helotiaceae</taxon>
        <taxon>Hymenoscyphus</taxon>
    </lineage>
</organism>
<dbReference type="GO" id="GO:0005634">
    <property type="term" value="C:nucleus"/>
    <property type="evidence" value="ECO:0007669"/>
    <property type="project" value="TreeGrafter"/>
</dbReference>
<protein>
    <recommendedName>
        <fullName evidence="3">Vps72/YL1 C-terminal domain-containing protein</fullName>
    </recommendedName>
</protein>
<evidence type="ECO:0000313" key="5">
    <source>
        <dbReference type="Proteomes" id="UP000701801"/>
    </source>
</evidence>
<comment type="caution">
    <text evidence="4">The sequence shown here is derived from an EMBL/GenBank/DDBJ whole genome shotgun (WGS) entry which is preliminary data.</text>
</comment>
<dbReference type="PANTHER" id="PTHR13275:SF4">
    <property type="entry name" value="VACUOLAR PROTEIN SORTING-ASSOCIATED PROTEIN 72 HOMOLOG"/>
    <property type="match status" value="1"/>
</dbReference>
<comment type="similarity">
    <text evidence="1">Belongs to the VPS72/YL1 family.</text>
</comment>
<feature type="compositionally biased region" description="Basic and acidic residues" evidence="2">
    <location>
        <begin position="682"/>
        <end position="691"/>
    </location>
</feature>
<keyword evidence="5" id="KW-1185">Reference proteome</keyword>
<feature type="compositionally biased region" description="Polar residues" evidence="2">
    <location>
        <begin position="442"/>
        <end position="457"/>
    </location>
</feature>
<evidence type="ECO:0000256" key="2">
    <source>
        <dbReference type="SAM" id="MobiDB-lite"/>
    </source>
</evidence>
<feature type="region of interest" description="Disordered" evidence="2">
    <location>
        <begin position="219"/>
        <end position="245"/>
    </location>
</feature>
<feature type="compositionally biased region" description="Pro residues" evidence="2">
    <location>
        <begin position="400"/>
        <end position="417"/>
    </location>
</feature>
<dbReference type="EMBL" id="CAJVRM010000028">
    <property type="protein sequence ID" value="CAG8971802.1"/>
    <property type="molecule type" value="Genomic_DNA"/>
</dbReference>